<dbReference type="AlphaFoldDB" id="A0A0A0M696"/>
<protein>
    <submittedName>
        <fullName evidence="1">Pyridine nucleotide-disulfide oxidoreductase</fullName>
    </submittedName>
</protein>
<dbReference type="SUPFAM" id="SSF51905">
    <property type="entry name" value="FAD/NAD(P)-binding domain"/>
    <property type="match status" value="1"/>
</dbReference>
<dbReference type="PANTHER" id="PTHR40254:SF1">
    <property type="entry name" value="BLR0577 PROTEIN"/>
    <property type="match status" value="1"/>
</dbReference>
<name>A0A0A0M696_9GAMM</name>
<dbReference type="STRING" id="1385515.GCA_000423325_01403"/>
<sequence length="316" mass="33887">LEGGATLEADEVVLATGALEPRPLRNASSEALASGAYVVDPWQTREPSAPPGRVLVVGTGLTAVDVLLSAARRWPGARLQAVSRHGRLPFIHREYPAPPWPGQAALNEALLGTTRVRERLRALRWAMDGAPDWQAIVDGMRPVMVPLWQGLPVAERRRFLRHLRWLWEAARHRMPPASANVLQRLQAEGRLRIAAARVLGVDGKGPLQVRIRARGAEGESSIEADLVVQATGLEMSPATATGLLRQLLDRGLAAPDPLRLGLAGTEDGRLTGPGGGIQPGLSAIGPLLRGTLWECTAMPEIRAAARALAERLLPGD</sequence>
<comment type="caution">
    <text evidence="1">The sequence shown here is derived from an EMBL/GenBank/DDBJ whole genome shotgun (WGS) entry which is preliminary data.</text>
</comment>
<dbReference type="EMBL" id="AVBH01000337">
    <property type="protein sequence ID" value="KGO97532.1"/>
    <property type="molecule type" value="Genomic_DNA"/>
</dbReference>
<evidence type="ECO:0000313" key="2">
    <source>
        <dbReference type="Proteomes" id="UP000030003"/>
    </source>
</evidence>
<accession>A0A0A0M696</accession>
<reference evidence="1 2" key="1">
    <citation type="submission" date="2013-08" db="EMBL/GenBank/DDBJ databases">
        <title>Genomic analysis of Lysobacter defluvii.</title>
        <authorList>
            <person name="Wang Q."/>
            <person name="Wang G."/>
        </authorList>
    </citation>
    <scope>NUCLEOTIDE SEQUENCE [LARGE SCALE GENOMIC DNA]</scope>
    <source>
        <strain evidence="1 2">IMMIB APB-9</strain>
    </source>
</reference>
<evidence type="ECO:0000313" key="1">
    <source>
        <dbReference type="EMBL" id="KGO97532.1"/>
    </source>
</evidence>
<gene>
    <name evidence="1" type="ORF">N791_10450</name>
</gene>
<keyword evidence="2" id="KW-1185">Reference proteome</keyword>
<dbReference type="InterPro" id="IPR052189">
    <property type="entry name" value="L-asp_N-monooxygenase_NS-form"/>
</dbReference>
<dbReference type="Gene3D" id="3.50.50.60">
    <property type="entry name" value="FAD/NAD(P)-binding domain"/>
    <property type="match status" value="1"/>
</dbReference>
<dbReference type="RefSeq" id="WP_036139703.1">
    <property type="nucleotide sequence ID" value="NZ_AVBH01000337.1"/>
</dbReference>
<dbReference type="PANTHER" id="PTHR40254">
    <property type="entry name" value="BLR0577 PROTEIN"/>
    <property type="match status" value="1"/>
</dbReference>
<organism evidence="1 2">
    <name type="scientific">Lysobacter defluvii IMMIB APB-9 = DSM 18482</name>
    <dbReference type="NCBI Taxonomy" id="1385515"/>
    <lineage>
        <taxon>Bacteria</taxon>
        <taxon>Pseudomonadati</taxon>
        <taxon>Pseudomonadota</taxon>
        <taxon>Gammaproteobacteria</taxon>
        <taxon>Lysobacterales</taxon>
        <taxon>Lysobacteraceae</taxon>
        <taxon>Novilysobacter</taxon>
    </lineage>
</organism>
<proteinExistence type="predicted"/>
<dbReference type="Proteomes" id="UP000030003">
    <property type="component" value="Unassembled WGS sequence"/>
</dbReference>
<dbReference type="InterPro" id="IPR036188">
    <property type="entry name" value="FAD/NAD-bd_sf"/>
</dbReference>
<feature type="non-terminal residue" evidence="1">
    <location>
        <position position="1"/>
    </location>
</feature>
<dbReference type="eggNOG" id="COG4529">
    <property type="taxonomic scope" value="Bacteria"/>
</dbReference>